<proteinExistence type="inferred from homology"/>
<evidence type="ECO:0000256" key="20">
    <source>
        <dbReference type="SAM" id="MobiDB-lite"/>
    </source>
</evidence>
<name>A0AAV9X9Z6_9PEZI</name>
<dbReference type="GO" id="GO:0042973">
    <property type="term" value="F:glucan endo-1,3-beta-D-glucosidase activity"/>
    <property type="evidence" value="ECO:0007669"/>
    <property type="project" value="UniProtKB-EC"/>
</dbReference>
<evidence type="ECO:0000256" key="18">
    <source>
        <dbReference type="ARBA" id="ARBA00043078"/>
    </source>
</evidence>
<keyword evidence="11" id="KW-0472">Membrane</keyword>
<evidence type="ECO:0000313" key="22">
    <source>
        <dbReference type="EMBL" id="KAK6538004.1"/>
    </source>
</evidence>
<evidence type="ECO:0000256" key="4">
    <source>
        <dbReference type="ARBA" id="ARBA00008773"/>
    </source>
</evidence>
<evidence type="ECO:0000256" key="10">
    <source>
        <dbReference type="ARBA" id="ARBA00022801"/>
    </source>
</evidence>
<feature type="region of interest" description="Disordered" evidence="20">
    <location>
        <begin position="66"/>
        <end position="124"/>
    </location>
</feature>
<dbReference type="Proteomes" id="UP001365542">
    <property type="component" value="Unassembled WGS sequence"/>
</dbReference>
<dbReference type="GO" id="GO:0005576">
    <property type="term" value="C:extracellular region"/>
    <property type="evidence" value="ECO:0007669"/>
    <property type="project" value="TreeGrafter"/>
</dbReference>
<reference evidence="22 23" key="1">
    <citation type="submission" date="2019-10" db="EMBL/GenBank/DDBJ databases">
        <authorList>
            <person name="Palmer J.M."/>
        </authorList>
    </citation>
    <scope>NUCLEOTIDE SEQUENCE [LARGE SCALE GENOMIC DNA]</scope>
    <source>
        <strain evidence="22 23">TWF694</strain>
    </source>
</reference>
<dbReference type="InterPro" id="IPR050732">
    <property type="entry name" value="Beta-glucan_modifiers"/>
</dbReference>
<dbReference type="GO" id="GO:0000272">
    <property type="term" value="P:polysaccharide catabolic process"/>
    <property type="evidence" value="ECO:0007669"/>
    <property type="project" value="UniProtKB-KW"/>
</dbReference>
<evidence type="ECO:0000256" key="19">
    <source>
        <dbReference type="RuleBase" id="RU004335"/>
    </source>
</evidence>
<feature type="signal peptide" evidence="21">
    <location>
        <begin position="1"/>
        <end position="22"/>
    </location>
</feature>
<evidence type="ECO:0000256" key="7">
    <source>
        <dbReference type="ARBA" id="ARBA00022512"/>
    </source>
</evidence>
<evidence type="ECO:0000256" key="2">
    <source>
        <dbReference type="ARBA" id="ARBA00004191"/>
    </source>
</evidence>
<evidence type="ECO:0000256" key="1">
    <source>
        <dbReference type="ARBA" id="ARBA00000382"/>
    </source>
</evidence>
<dbReference type="InterPro" id="IPR000490">
    <property type="entry name" value="Glyco_hydro_17"/>
</dbReference>
<accession>A0AAV9X9Z6</accession>
<feature type="compositionally biased region" description="Basic residues" evidence="20">
    <location>
        <begin position="76"/>
        <end position="88"/>
    </location>
</feature>
<sequence length="394" mass="41229">MVSARLAVLACAAASIFQGAFALPMGIDKRVVVTTQIIEPIVKVFVVIDQNGNTISYKKSTYMPEVPAAATPTPKPHTKHTTTKHHSKPTTTPTNNDETQPTPAPPAQTSASSGGSSGNTPVSSDKLGTGIVYSPYHNDGTCKDATTVASEVKDIVASGKGYNWLRIYGVDCEQVPNVLSAASDNGLKVMLGIYNVGSESAFQSDLQTLLAGVKASTGDWSDVAFVSVGNEAVNNAGGDAGVVATLLAYAATTRAAVKAAGYTGSVGNTDVWIWYKTFPQLCGEDNIVMINMHPFFDGNCAVENSGSFLKNNLAAIQEVCGSNHQVIISETGWPNAGSAAGPAIPGKAQQEQFLQLAAANLDTYMLLTAYDEGWKPANPSVEQHWGILGTSPSN</sequence>
<keyword evidence="15" id="KW-0624">Polysaccharide degradation</keyword>
<organism evidence="22 23">
    <name type="scientific">Orbilia ellipsospora</name>
    <dbReference type="NCBI Taxonomy" id="2528407"/>
    <lineage>
        <taxon>Eukaryota</taxon>
        <taxon>Fungi</taxon>
        <taxon>Dikarya</taxon>
        <taxon>Ascomycota</taxon>
        <taxon>Pezizomycotina</taxon>
        <taxon>Orbiliomycetes</taxon>
        <taxon>Orbiliales</taxon>
        <taxon>Orbiliaceae</taxon>
        <taxon>Orbilia</taxon>
    </lineage>
</organism>
<evidence type="ECO:0000256" key="3">
    <source>
        <dbReference type="ARBA" id="ARBA00004401"/>
    </source>
</evidence>
<keyword evidence="14" id="KW-0961">Cell wall biogenesis/degradation</keyword>
<comment type="catalytic activity">
    <reaction evidence="1">
        <text>Hydrolysis of (1-&gt;3)-beta-D-glucosidic linkages in (1-&gt;3)-beta-D-glucans.</text>
        <dbReference type="EC" id="3.2.1.39"/>
    </reaction>
</comment>
<dbReference type="GO" id="GO:0009277">
    <property type="term" value="C:fungal-type cell wall"/>
    <property type="evidence" value="ECO:0007669"/>
    <property type="project" value="TreeGrafter"/>
</dbReference>
<evidence type="ECO:0000256" key="11">
    <source>
        <dbReference type="ARBA" id="ARBA00023136"/>
    </source>
</evidence>
<dbReference type="Gene3D" id="3.20.20.80">
    <property type="entry name" value="Glycosidases"/>
    <property type="match status" value="2"/>
</dbReference>
<evidence type="ECO:0000256" key="13">
    <source>
        <dbReference type="ARBA" id="ARBA00023277"/>
    </source>
</evidence>
<keyword evidence="8" id="KW-0964">Secreted</keyword>
<keyword evidence="12" id="KW-0325">Glycoprotein</keyword>
<dbReference type="EMBL" id="JAVHJO010000008">
    <property type="protein sequence ID" value="KAK6538004.1"/>
    <property type="molecule type" value="Genomic_DNA"/>
</dbReference>
<comment type="similarity">
    <text evidence="4 19">Belongs to the glycosyl hydrolase 17 family.</text>
</comment>
<keyword evidence="13" id="KW-0119">Carbohydrate metabolism</keyword>
<dbReference type="Pfam" id="PF00332">
    <property type="entry name" value="Glyco_hydro_17"/>
    <property type="match status" value="1"/>
</dbReference>
<dbReference type="InterPro" id="IPR017853">
    <property type="entry name" value="GH"/>
</dbReference>
<evidence type="ECO:0000256" key="6">
    <source>
        <dbReference type="ARBA" id="ARBA00022475"/>
    </source>
</evidence>
<dbReference type="GO" id="GO:0005886">
    <property type="term" value="C:plasma membrane"/>
    <property type="evidence" value="ECO:0007669"/>
    <property type="project" value="UniProtKB-SubCell"/>
</dbReference>
<protein>
    <recommendedName>
        <fullName evidence="5">glucan endo-1,3-beta-D-glucosidase</fullName>
        <ecNumber evidence="5">3.2.1.39</ecNumber>
    </recommendedName>
    <alternativeName>
        <fullName evidence="18">Endo-1,3-beta-glucanase btgC</fullName>
    </alternativeName>
    <alternativeName>
        <fullName evidence="17">Laminarinase btgC</fullName>
    </alternativeName>
</protein>
<keyword evidence="7" id="KW-0134">Cell wall</keyword>
<dbReference type="SUPFAM" id="SSF51445">
    <property type="entry name" value="(Trans)glycosidases"/>
    <property type="match status" value="1"/>
</dbReference>
<dbReference type="PANTHER" id="PTHR16631">
    <property type="entry name" value="GLUCAN 1,3-BETA-GLUCOSIDASE"/>
    <property type="match status" value="1"/>
</dbReference>
<evidence type="ECO:0000256" key="5">
    <source>
        <dbReference type="ARBA" id="ARBA00012780"/>
    </source>
</evidence>
<dbReference type="EC" id="3.2.1.39" evidence="5"/>
<feature type="chain" id="PRO_5043631441" description="glucan endo-1,3-beta-D-glucosidase" evidence="21">
    <location>
        <begin position="23"/>
        <end position="394"/>
    </location>
</feature>
<keyword evidence="9 21" id="KW-0732">Signal</keyword>
<dbReference type="AlphaFoldDB" id="A0AAV9X9Z6"/>
<evidence type="ECO:0000256" key="8">
    <source>
        <dbReference type="ARBA" id="ARBA00022525"/>
    </source>
</evidence>
<comment type="caution">
    <text evidence="22">The sequence shown here is derived from an EMBL/GenBank/DDBJ whole genome shotgun (WGS) entry which is preliminary data.</text>
</comment>
<dbReference type="PANTHER" id="PTHR16631:SF17">
    <property type="entry name" value="GLUCAN ENDO-1,3-BETA-GLUCOSIDASE BTGC"/>
    <property type="match status" value="1"/>
</dbReference>
<evidence type="ECO:0000256" key="12">
    <source>
        <dbReference type="ARBA" id="ARBA00023180"/>
    </source>
</evidence>
<keyword evidence="6" id="KW-1003">Cell membrane</keyword>
<comment type="subcellular location">
    <subcellularLocation>
        <location evidence="3">Cell membrane</location>
        <topology evidence="3">Single-pass type II membrane protein</topology>
    </subcellularLocation>
    <subcellularLocation>
        <location evidence="2">Secreted</location>
        <location evidence="2">Cell wall</location>
    </subcellularLocation>
</comment>
<keyword evidence="10" id="KW-0378">Hydrolase</keyword>
<evidence type="ECO:0000256" key="17">
    <source>
        <dbReference type="ARBA" id="ARBA00042373"/>
    </source>
</evidence>
<dbReference type="GO" id="GO:0071555">
    <property type="term" value="P:cell wall organization"/>
    <property type="evidence" value="ECO:0007669"/>
    <property type="project" value="UniProtKB-KW"/>
</dbReference>
<evidence type="ECO:0000256" key="16">
    <source>
        <dbReference type="ARBA" id="ARBA00037649"/>
    </source>
</evidence>
<evidence type="ECO:0000256" key="9">
    <source>
        <dbReference type="ARBA" id="ARBA00022729"/>
    </source>
</evidence>
<evidence type="ECO:0000256" key="15">
    <source>
        <dbReference type="ARBA" id="ARBA00023326"/>
    </source>
</evidence>
<gene>
    <name evidence="22" type="ORF">TWF694_010897</name>
</gene>
<keyword evidence="23" id="KW-1185">Reference proteome</keyword>
<comment type="function">
    <text evidence="16">Glucanases play a role in cell expansion during growth, in cell-cell fusion during mating, and in spore release during sporulation. This enzyme may be involved in beta-glucan degradation. Active on laminarin and lichenan.</text>
</comment>
<evidence type="ECO:0000313" key="23">
    <source>
        <dbReference type="Proteomes" id="UP001365542"/>
    </source>
</evidence>
<evidence type="ECO:0000256" key="21">
    <source>
        <dbReference type="SAM" id="SignalP"/>
    </source>
</evidence>
<dbReference type="GO" id="GO:0009986">
    <property type="term" value="C:cell surface"/>
    <property type="evidence" value="ECO:0007669"/>
    <property type="project" value="TreeGrafter"/>
</dbReference>
<evidence type="ECO:0000256" key="14">
    <source>
        <dbReference type="ARBA" id="ARBA00023316"/>
    </source>
</evidence>